<feature type="transmembrane region" description="Helical" evidence="11">
    <location>
        <begin position="113"/>
        <end position="133"/>
    </location>
</feature>
<feature type="transmembrane region" description="Helical" evidence="11">
    <location>
        <begin position="293"/>
        <end position="311"/>
    </location>
</feature>
<dbReference type="GO" id="GO:0004932">
    <property type="term" value="F:mating-type factor pheromone receptor activity"/>
    <property type="evidence" value="ECO:0007669"/>
    <property type="project" value="InterPro"/>
</dbReference>
<reference evidence="12" key="1">
    <citation type="submission" date="2011-04" db="EMBL/GenBank/DDBJ databases">
        <title>Evolution of plant cell wall degrading machinery underlies the functional diversity of forest fungi.</title>
        <authorList>
            <consortium name="US DOE Joint Genome Institute (JGI-PGF)"/>
            <person name="Eastwood D.C."/>
            <person name="Floudas D."/>
            <person name="Binder M."/>
            <person name="Majcherczyk A."/>
            <person name="Schneider P."/>
            <person name="Aerts A."/>
            <person name="Asiegbu F.O."/>
            <person name="Baker S.E."/>
            <person name="Barry K."/>
            <person name="Bendiksby M."/>
            <person name="Blumentritt M."/>
            <person name="Coutinho P.M."/>
            <person name="Cullen D."/>
            <person name="Cullen D."/>
            <person name="Gathman A."/>
            <person name="Goodell B."/>
            <person name="Henrissat B."/>
            <person name="Ihrmark K."/>
            <person name="Kauserud H."/>
            <person name="Kohler A."/>
            <person name="LaButti K."/>
            <person name="Lapidus A."/>
            <person name="Lavin J.L."/>
            <person name="Lee Y.-H."/>
            <person name="Lindquist E."/>
            <person name="Lilly W."/>
            <person name="Lucas S."/>
            <person name="Morin E."/>
            <person name="Murat C."/>
            <person name="Oguiza J.A."/>
            <person name="Park J."/>
            <person name="Pisabarro A.G."/>
            <person name="Riley R."/>
            <person name="Rosling A."/>
            <person name="Salamov A."/>
            <person name="Schmidt O."/>
            <person name="Schmutz J."/>
            <person name="Skrede I."/>
            <person name="Stenlid J."/>
            <person name="Wiebenga A."/>
            <person name="Xie X."/>
            <person name="Kues U."/>
            <person name="Hibbett D.S."/>
            <person name="Hoffmeister D."/>
            <person name="Hogberg N."/>
            <person name="Martin F."/>
            <person name="Grigoriev I.V."/>
            <person name="Watkinson S.C."/>
        </authorList>
    </citation>
    <scope>NUCLEOTIDE SEQUENCE</scope>
    <source>
        <strain evidence="12">S7.9</strain>
    </source>
</reference>
<evidence type="ECO:0000256" key="6">
    <source>
        <dbReference type="ARBA" id="ARBA00023040"/>
    </source>
</evidence>
<gene>
    <name evidence="12" type="ORF">SERLADRAFT_361913</name>
</gene>
<dbReference type="RefSeq" id="XP_007319365.1">
    <property type="nucleotide sequence ID" value="XM_007319303.1"/>
</dbReference>
<dbReference type="KEGG" id="sla:SERLADRAFT_361913"/>
<feature type="region of interest" description="Disordered" evidence="10">
    <location>
        <begin position="323"/>
        <end position="362"/>
    </location>
</feature>
<evidence type="ECO:0000256" key="1">
    <source>
        <dbReference type="ARBA" id="ARBA00004141"/>
    </source>
</evidence>
<evidence type="ECO:0000256" key="11">
    <source>
        <dbReference type="SAM" id="Phobius"/>
    </source>
</evidence>
<keyword evidence="8" id="KW-0675">Receptor</keyword>
<keyword evidence="3" id="KW-0589">Pheromone response</keyword>
<organism>
    <name type="scientific">Serpula lacrymans var. lacrymans (strain S7.9)</name>
    <name type="common">Dry rot fungus</name>
    <dbReference type="NCBI Taxonomy" id="578457"/>
    <lineage>
        <taxon>Eukaryota</taxon>
        <taxon>Fungi</taxon>
        <taxon>Dikarya</taxon>
        <taxon>Basidiomycota</taxon>
        <taxon>Agaricomycotina</taxon>
        <taxon>Agaricomycetes</taxon>
        <taxon>Agaricomycetidae</taxon>
        <taxon>Boletales</taxon>
        <taxon>Coniophorineae</taxon>
        <taxon>Serpulaceae</taxon>
        <taxon>Serpula</taxon>
    </lineage>
</organism>
<evidence type="ECO:0000256" key="10">
    <source>
        <dbReference type="SAM" id="MobiDB-lite"/>
    </source>
</evidence>
<evidence type="ECO:0000256" key="2">
    <source>
        <dbReference type="ARBA" id="ARBA00011085"/>
    </source>
</evidence>
<name>F8NYD2_SERL9</name>
<protein>
    <submittedName>
        <fullName evidence="12">Uncharacterized protein</fullName>
    </submittedName>
</protein>
<keyword evidence="7 11" id="KW-0472">Membrane</keyword>
<dbReference type="CDD" id="cd14966">
    <property type="entry name" value="7tmD_STE3"/>
    <property type="match status" value="1"/>
</dbReference>
<evidence type="ECO:0000256" key="8">
    <source>
        <dbReference type="ARBA" id="ARBA00023170"/>
    </source>
</evidence>
<evidence type="ECO:0000256" key="4">
    <source>
        <dbReference type="ARBA" id="ARBA00022692"/>
    </source>
</evidence>
<dbReference type="HOGENOM" id="CLU_027592_0_1_1"/>
<feature type="transmembrane region" description="Helical" evidence="11">
    <location>
        <begin position="161"/>
        <end position="183"/>
    </location>
</feature>
<sequence>MVSTNHVFSGFAFIGFVLVTVLLPLHIKARNIGTCALIIWIGLLCLNGFVNSIIWDHNVTDWAPVWCDISSHLMMGGRIGVQVACLCIARHLYLVTRNITTNRPSQVRHRGAIACDLFLVIGAPMLYIVIYYICQITRFCIFEEIGCYPAYGGTQLIFPLLLIWPFIVALIVVVYSGVTIHILIQRGAGFKTLIQRDEQFCRLLALAAVIVTCTFPYSLSALIVDATETPAIPGPGWDIVHTDISHVLQVPAAEWKAPPSVQAAGLQLARWSFVMYAITVFAFFGFTAEAKKSYRAVLGFLISCFGTLAIFKSQRMRQGHFPGQRISVHTPKPSDRHRCPHTASTVDSPQSTLRNSCSPELPDPKMGSNLGLCTEPTDNDCDAHYAHFEMSVLEHPAPVLDIVSVLRCHPLDPNPV</sequence>
<feature type="transmembrane region" description="Helical" evidence="11">
    <location>
        <begin position="203"/>
        <end position="224"/>
    </location>
</feature>
<feature type="transmembrane region" description="Helical" evidence="11">
    <location>
        <begin position="75"/>
        <end position="93"/>
    </location>
</feature>
<dbReference type="PRINTS" id="PR00899">
    <property type="entry name" value="GPCRSTE3"/>
</dbReference>
<dbReference type="Proteomes" id="UP000008064">
    <property type="component" value="Unassembled WGS sequence"/>
</dbReference>
<feature type="transmembrane region" description="Helical" evidence="11">
    <location>
        <begin position="6"/>
        <end position="25"/>
    </location>
</feature>
<keyword evidence="4 11" id="KW-0812">Transmembrane</keyword>
<dbReference type="PANTHER" id="PTHR28097:SF1">
    <property type="entry name" value="PHEROMONE A FACTOR RECEPTOR"/>
    <property type="match status" value="1"/>
</dbReference>
<evidence type="ECO:0000256" key="9">
    <source>
        <dbReference type="ARBA" id="ARBA00023224"/>
    </source>
</evidence>
<proteinExistence type="inferred from homology"/>
<comment type="subcellular location">
    <subcellularLocation>
        <location evidence="1">Membrane</location>
        <topology evidence="1">Multi-pass membrane protein</topology>
    </subcellularLocation>
</comment>
<dbReference type="AlphaFoldDB" id="F8NYD2"/>
<dbReference type="InterPro" id="IPR001499">
    <property type="entry name" value="GPCR_STE3"/>
</dbReference>
<dbReference type="OrthoDB" id="2874149at2759"/>
<feature type="transmembrane region" description="Helical" evidence="11">
    <location>
        <begin position="37"/>
        <end position="55"/>
    </location>
</feature>
<evidence type="ECO:0000256" key="3">
    <source>
        <dbReference type="ARBA" id="ARBA00022507"/>
    </source>
</evidence>
<keyword evidence="6" id="KW-0297">G-protein coupled receptor</keyword>
<keyword evidence="9" id="KW-0807">Transducer</keyword>
<evidence type="ECO:0000256" key="5">
    <source>
        <dbReference type="ARBA" id="ARBA00022989"/>
    </source>
</evidence>
<accession>F8NYD2</accession>
<keyword evidence="5 11" id="KW-1133">Transmembrane helix</keyword>
<dbReference type="EMBL" id="GL945435">
    <property type="protein sequence ID" value="EGO23603.1"/>
    <property type="molecule type" value="Genomic_DNA"/>
</dbReference>
<dbReference type="GeneID" id="18809878"/>
<dbReference type="PANTHER" id="PTHR28097">
    <property type="entry name" value="PHEROMONE A FACTOR RECEPTOR"/>
    <property type="match status" value="1"/>
</dbReference>
<feature type="transmembrane region" description="Helical" evidence="11">
    <location>
        <begin position="268"/>
        <end position="286"/>
    </location>
</feature>
<evidence type="ECO:0000256" key="7">
    <source>
        <dbReference type="ARBA" id="ARBA00023136"/>
    </source>
</evidence>
<evidence type="ECO:0000313" key="12">
    <source>
        <dbReference type="EMBL" id="EGO23603.1"/>
    </source>
</evidence>
<feature type="compositionally biased region" description="Polar residues" evidence="10">
    <location>
        <begin position="342"/>
        <end position="358"/>
    </location>
</feature>
<dbReference type="GO" id="GO:0005886">
    <property type="term" value="C:plasma membrane"/>
    <property type="evidence" value="ECO:0007669"/>
    <property type="project" value="TreeGrafter"/>
</dbReference>
<comment type="similarity">
    <text evidence="2">Belongs to the G-protein coupled receptor 4 family.</text>
</comment>
<dbReference type="GO" id="GO:0000750">
    <property type="term" value="P:pheromone-dependent signal transduction involved in conjugation with cellular fusion"/>
    <property type="evidence" value="ECO:0007669"/>
    <property type="project" value="TreeGrafter"/>
</dbReference>
<dbReference type="Pfam" id="PF02076">
    <property type="entry name" value="STE3"/>
    <property type="match status" value="1"/>
</dbReference>